<dbReference type="Proteomes" id="UP000002363">
    <property type="component" value="Chromosome"/>
</dbReference>
<keyword evidence="1" id="KW-0812">Transmembrane</keyword>
<dbReference type="KEGG" id="enc:ECL_02083"/>
<organism evidence="2 3">
    <name type="scientific">Enterobacter cloacae subsp. cloacae (strain ATCC 13047 / DSM 30054 / NBRC 13535 / NCTC 10005 / WDCM 00083 / NCDC 279-56)</name>
    <dbReference type="NCBI Taxonomy" id="716541"/>
    <lineage>
        <taxon>Bacteria</taxon>
        <taxon>Pseudomonadati</taxon>
        <taxon>Pseudomonadota</taxon>
        <taxon>Gammaproteobacteria</taxon>
        <taxon>Enterobacterales</taxon>
        <taxon>Enterobacteriaceae</taxon>
        <taxon>Enterobacter</taxon>
        <taxon>Enterobacter cloacae complex</taxon>
    </lineage>
</organism>
<dbReference type="OrthoDB" id="9996868at2"/>
<protein>
    <submittedName>
        <fullName evidence="2">Uncharacterized protein</fullName>
    </submittedName>
</protein>
<dbReference type="EMBL" id="CP001918">
    <property type="protein sequence ID" value="ADF61633.1"/>
    <property type="molecule type" value="Genomic_DNA"/>
</dbReference>
<keyword evidence="1" id="KW-0472">Membrane</keyword>
<accession>A0A0H3CM46</accession>
<evidence type="ECO:0000313" key="2">
    <source>
        <dbReference type="EMBL" id="ADF61633.1"/>
    </source>
</evidence>
<feature type="transmembrane region" description="Helical" evidence="1">
    <location>
        <begin position="12"/>
        <end position="33"/>
    </location>
</feature>
<evidence type="ECO:0000256" key="1">
    <source>
        <dbReference type="SAM" id="Phobius"/>
    </source>
</evidence>
<reference evidence="2 3" key="1">
    <citation type="journal article" date="2010" name="J. Bacteriol.">
        <title>Complete genome sequence of Enterobacter cloacae subsp. cloacae type strain ATCC 13047.</title>
        <authorList>
            <person name="Ren Y."/>
            <person name="Ren Y."/>
            <person name="Zhou Z."/>
            <person name="Guo X."/>
            <person name="Li Y."/>
            <person name="Feng L."/>
            <person name="Wang L."/>
        </authorList>
    </citation>
    <scope>NUCLEOTIDE SEQUENCE [LARGE SCALE GENOMIC DNA]</scope>
    <source>
        <strain evidence="3">ATCC 13047 / DSM 30054 / NBRC 13535 / NCTC 10005 / WDCM 00083 / NCDC 279-56</strain>
    </source>
</reference>
<proteinExistence type="predicted"/>
<evidence type="ECO:0000313" key="3">
    <source>
        <dbReference type="Proteomes" id="UP000002363"/>
    </source>
</evidence>
<keyword evidence="3" id="KW-1185">Reference proteome</keyword>
<dbReference type="EnsemblBacteria" id="ADF61633">
    <property type="protein sequence ID" value="ADF61633"/>
    <property type="gene ID" value="ECL_02083"/>
</dbReference>
<name>A0A0H3CM46_ENTCC</name>
<dbReference type="HOGENOM" id="CLU_2860663_0_0_6"/>
<dbReference type="AlphaFoldDB" id="A0A0H3CM46"/>
<keyword evidence="1" id="KW-1133">Transmembrane helix</keyword>
<gene>
    <name evidence="2" type="ordered locus">ECL_02083</name>
</gene>
<sequence>MINERSDGVPIHLAEIILSIEFLVYLLKLNLFCRKTKDMRKRQKRRLFICCVNITGKSTGSGLR</sequence>